<dbReference type="RefSeq" id="WP_009483726.1">
    <property type="nucleotide sequence ID" value="NZ_BAFE01000094.1"/>
</dbReference>
<protein>
    <recommendedName>
        <fullName evidence="1">DUF2249 domain-containing protein</fullName>
    </recommendedName>
</protein>
<reference evidence="2 3" key="1">
    <citation type="submission" date="2012-02" db="EMBL/GenBank/DDBJ databases">
        <title>Whole genome shotgun sequence of Mobilicoccus pelagius NBRC 104925.</title>
        <authorList>
            <person name="Yoshida Y."/>
            <person name="Hosoyama A."/>
            <person name="Tsuchikane K."/>
            <person name="Katsumata H."/>
            <person name="Yamazaki S."/>
            <person name="Fujita N."/>
        </authorList>
    </citation>
    <scope>NUCLEOTIDE SEQUENCE [LARGE SCALE GENOMIC DNA]</scope>
    <source>
        <strain evidence="2 3">NBRC 104925</strain>
    </source>
</reference>
<dbReference type="Proteomes" id="UP000004367">
    <property type="component" value="Unassembled WGS sequence"/>
</dbReference>
<accession>H5UVX5</accession>
<evidence type="ECO:0000313" key="2">
    <source>
        <dbReference type="EMBL" id="GAB49883.1"/>
    </source>
</evidence>
<dbReference type="AlphaFoldDB" id="H5UVX5"/>
<dbReference type="STRING" id="1089455.MOPEL_135_01210"/>
<feature type="domain" description="DUF2249" evidence="1">
    <location>
        <begin position="27"/>
        <end position="96"/>
    </location>
</feature>
<dbReference type="InterPro" id="IPR018720">
    <property type="entry name" value="DUF2249"/>
</dbReference>
<name>H5UVX5_9MICO</name>
<gene>
    <name evidence="2" type="ORF">MOPEL_135_01210</name>
</gene>
<dbReference type="EMBL" id="BAFE01000094">
    <property type="protein sequence ID" value="GAB49883.1"/>
    <property type="molecule type" value="Genomic_DNA"/>
</dbReference>
<evidence type="ECO:0000313" key="3">
    <source>
        <dbReference type="Proteomes" id="UP000004367"/>
    </source>
</evidence>
<keyword evidence="3" id="KW-1185">Reference proteome</keyword>
<dbReference type="Pfam" id="PF10006">
    <property type="entry name" value="DUF2249"/>
    <property type="match status" value="1"/>
</dbReference>
<sequence>MSDGCGSGDGGGCGGCGGACGGPYVPELDARELDPMIRQSAIFGVLMGLPPQGVVRIVVNSDPSGIADLLEERLPGQYSADVDTVSEDEYRVLFSRA</sequence>
<proteinExistence type="predicted"/>
<dbReference type="eggNOG" id="ENOG5030KBK">
    <property type="taxonomic scope" value="Bacteria"/>
</dbReference>
<evidence type="ECO:0000259" key="1">
    <source>
        <dbReference type="Pfam" id="PF10006"/>
    </source>
</evidence>
<organism evidence="2 3">
    <name type="scientific">Mobilicoccus pelagius NBRC 104925</name>
    <dbReference type="NCBI Taxonomy" id="1089455"/>
    <lineage>
        <taxon>Bacteria</taxon>
        <taxon>Bacillati</taxon>
        <taxon>Actinomycetota</taxon>
        <taxon>Actinomycetes</taxon>
        <taxon>Micrococcales</taxon>
        <taxon>Dermatophilaceae</taxon>
        <taxon>Mobilicoccus</taxon>
    </lineage>
</organism>
<comment type="caution">
    <text evidence="2">The sequence shown here is derived from an EMBL/GenBank/DDBJ whole genome shotgun (WGS) entry which is preliminary data.</text>
</comment>
<dbReference type="OrthoDB" id="5149284at2"/>